<dbReference type="eggNOG" id="COG0860">
    <property type="taxonomic scope" value="Bacteria"/>
</dbReference>
<proteinExistence type="predicted"/>
<sequence length="650" mass="72732">MTRCKLSFIFVLLTAIMISFGISYAAEDVEMKTFIIDEKEKRVPIVNVELEGKKVKSDVPPIILNDRTLLPVRAVAESMGCNVRWNPDTYEVTLEKEYKVIKLKIDSAKVEVNGEIKTLPDNVPAKIVTYEDAGRTMVPARFILEELGAQVDWDAGRRTVMLKKPKSYFVKEQEACVTLEDIIWTNNSIKIKTSAEPKFNDKMISGPDRLVVDLENTRFDLLYETLEVGSDSVSKIRASQFETEPMVSRVVFDLEDYVDYDISTEEDGILVSFASEDKQDEISQAQEEMDILEAYKKSYGDFSSSDDGDGENENAQTDSKEEAHDNPLGVEIEGTQSDQTFLLSATNDIKTNVIFLDSPERIAIDIVGAKIADKQYEDKQLSGSYVKGIRSYYYKDEDRTRIVFTMAEGIYNSELLVLKDSSEVKLLKVKPPVKEGAGNGVKTIVLDAGHGGHDPGATGMDTKVTEKSIALDMVKRLRPMLQAEGYNVVLTRDSDEFIDLYRRPAIANEIGADLFISVHVNATDSRQASGIEVLYYPETKRVSREIDVQGMSAEQVQKAISAQQSQTTRNNKQLAQIMQKSLVDATGAVSRGIVERPRLVVIRETAMPAILAEIGFASNPNEERLLQTDEYKDKLARAMVNGVKGYFEKQ</sequence>
<organism evidence="5 6">
    <name type="scientific">Peptoclostridium litorale DSM 5388</name>
    <dbReference type="NCBI Taxonomy" id="1121324"/>
    <lineage>
        <taxon>Bacteria</taxon>
        <taxon>Bacillati</taxon>
        <taxon>Bacillota</taxon>
        <taxon>Clostridia</taxon>
        <taxon>Peptostreptococcales</taxon>
        <taxon>Peptoclostridiaceae</taxon>
        <taxon>Peptoclostridium</taxon>
    </lineage>
</organism>
<dbReference type="PANTHER" id="PTHR30404">
    <property type="entry name" value="N-ACETYLMURAMOYL-L-ALANINE AMIDASE"/>
    <property type="match status" value="1"/>
</dbReference>
<keyword evidence="1 5" id="KW-0378">Hydrolase</keyword>
<name>A0A069RHR4_PEPLI</name>
<reference evidence="5 6" key="1">
    <citation type="submission" date="2014-03" db="EMBL/GenBank/DDBJ databases">
        <title>Genome sequence of Clostridium litorale W6, DSM 5388.</title>
        <authorList>
            <person name="Poehlein A."/>
            <person name="Jagirdar A."/>
            <person name="Khonsari B."/>
            <person name="Chibani C.M."/>
            <person name="Gutierrez Gutierrez D.A."/>
            <person name="Davydova E."/>
            <person name="Alghaithi H.S."/>
            <person name="Nair K.P."/>
            <person name="Dhamotharan K."/>
            <person name="Chandran L."/>
            <person name="G W."/>
            <person name="Daniel R."/>
        </authorList>
    </citation>
    <scope>NUCLEOTIDE SEQUENCE [LARGE SCALE GENOMIC DNA]</scope>
    <source>
        <strain evidence="5 6">W6</strain>
    </source>
</reference>
<dbReference type="RefSeq" id="WP_038264107.1">
    <property type="nucleotide sequence ID" value="NZ_FSRH01000006.1"/>
</dbReference>
<dbReference type="GO" id="GO:0009253">
    <property type="term" value="P:peptidoglycan catabolic process"/>
    <property type="evidence" value="ECO:0007669"/>
    <property type="project" value="InterPro"/>
</dbReference>
<feature type="signal peptide" evidence="3">
    <location>
        <begin position="1"/>
        <end position="25"/>
    </location>
</feature>
<feature type="domain" description="MurNAc-LAA" evidence="4">
    <location>
        <begin position="504"/>
        <end position="644"/>
    </location>
</feature>
<keyword evidence="3" id="KW-0732">Signal</keyword>
<accession>A0A069RHR4</accession>
<dbReference type="Pfam" id="PF11741">
    <property type="entry name" value="AMIN"/>
    <property type="match status" value="2"/>
</dbReference>
<gene>
    <name evidence="5" type="primary">amiA</name>
    <name evidence="5" type="ORF">CLIT_10c04020</name>
</gene>
<dbReference type="SUPFAM" id="SSF55383">
    <property type="entry name" value="Copper amine oxidase, domain N"/>
    <property type="match status" value="1"/>
</dbReference>
<dbReference type="Pfam" id="PF07833">
    <property type="entry name" value="Cu_amine_oxidN1"/>
    <property type="match status" value="1"/>
</dbReference>
<evidence type="ECO:0000256" key="3">
    <source>
        <dbReference type="SAM" id="SignalP"/>
    </source>
</evidence>
<dbReference type="InterPro" id="IPR021731">
    <property type="entry name" value="AMIN_dom"/>
</dbReference>
<keyword evidence="6" id="KW-1185">Reference proteome</keyword>
<evidence type="ECO:0000259" key="4">
    <source>
        <dbReference type="SMART" id="SM00646"/>
    </source>
</evidence>
<dbReference type="InterPro" id="IPR012854">
    <property type="entry name" value="Cu_amine_oxidase-like_N"/>
</dbReference>
<dbReference type="CDD" id="cd02696">
    <property type="entry name" value="MurNAc-LAA"/>
    <property type="match status" value="1"/>
</dbReference>
<evidence type="ECO:0000313" key="5">
    <source>
        <dbReference type="EMBL" id="KDR95675.1"/>
    </source>
</evidence>
<dbReference type="GO" id="GO:0008745">
    <property type="term" value="F:N-acetylmuramoyl-L-alanine amidase activity"/>
    <property type="evidence" value="ECO:0007669"/>
    <property type="project" value="UniProtKB-EC"/>
</dbReference>
<protein>
    <submittedName>
        <fullName evidence="5">N-acetylmuramoyl-L-alanine amidase AmiA</fullName>
        <ecNumber evidence="5">3.5.1.28</ecNumber>
    </submittedName>
</protein>
<comment type="caution">
    <text evidence="5">The sequence shown here is derived from an EMBL/GenBank/DDBJ whole genome shotgun (WGS) entry which is preliminary data.</text>
</comment>
<evidence type="ECO:0000256" key="2">
    <source>
        <dbReference type="SAM" id="MobiDB-lite"/>
    </source>
</evidence>
<dbReference type="PANTHER" id="PTHR30404:SF0">
    <property type="entry name" value="N-ACETYLMURAMOYL-L-ALANINE AMIDASE AMIC"/>
    <property type="match status" value="1"/>
</dbReference>
<dbReference type="Gene3D" id="3.40.630.40">
    <property type="entry name" value="Zn-dependent exopeptidases"/>
    <property type="match status" value="1"/>
</dbReference>
<dbReference type="SMART" id="SM00646">
    <property type="entry name" value="Ami_3"/>
    <property type="match status" value="1"/>
</dbReference>
<evidence type="ECO:0000256" key="1">
    <source>
        <dbReference type="ARBA" id="ARBA00022801"/>
    </source>
</evidence>
<dbReference type="InterPro" id="IPR050695">
    <property type="entry name" value="N-acetylmuramoyl_amidase_3"/>
</dbReference>
<dbReference type="Gene3D" id="2.60.40.3500">
    <property type="match status" value="2"/>
</dbReference>
<dbReference type="InterPro" id="IPR036582">
    <property type="entry name" value="Mao_N_sf"/>
</dbReference>
<dbReference type="SUPFAM" id="SSF53187">
    <property type="entry name" value="Zn-dependent exopeptidases"/>
    <property type="match status" value="1"/>
</dbReference>
<dbReference type="FunFam" id="3.40.630.40:FF:000005">
    <property type="entry name" value="N-acetylmuramoyl-L-alanine amidase (AmiA)"/>
    <property type="match status" value="1"/>
</dbReference>
<dbReference type="EC" id="3.5.1.28" evidence="5"/>
<dbReference type="Pfam" id="PF01520">
    <property type="entry name" value="Amidase_3"/>
    <property type="match status" value="1"/>
</dbReference>
<dbReference type="EMBL" id="JJMM01000010">
    <property type="protein sequence ID" value="KDR95675.1"/>
    <property type="molecule type" value="Genomic_DNA"/>
</dbReference>
<dbReference type="Proteomes" id="UP000027946">
    <property type="component" value="Unassembled WGS sequence"/>
</dbReference>
<dbReference type="AlphaFoldDB" id="A0A069RHR4"/>
<feature type="chain" id="PRO_5010299512" evidence="3">
    <location>
        <begin position="26"/>
        <end position="650"/>
    </location>
</feature>
<dbReference type="InterPro" id="IPR002508">
    <property type="entry name" value="MurNAc-LAA_cat"/>
</dbReference>
<dbReference type="OrthoDB" id="9806267at2"/>
<evidence type="ECO:0000313" key="6">
    <source>
        <dbReference type="Proteomes" id="UP000027946"/>
    </source>
</evidence>
<dbReference type="Gene3D" id="3.30.457.10">
    <property type="entry name" value="Copper amine oxidase-like, N-terminal domain"/>
    <property type="match status" value="1"/>
</dbReference>
<feature type="region of interest" description="Disordered" evidence="2">
    <location>
        <begin position="302"/>
        <end position="324"/>
    </location>
</feature>
<dbReference type="STRING" id="1121324.CLIT_10c04020"/>
<dbReference type="GO" id="GO:0030288">
    <property type="term" value="C:outer membrane-bounded periplasmic space"/>
    <property type="evidence" value="ECO:0007669"/>
    <property type="project" value="TreeGrafter"/>
</dbReference>